<dbReference type="InterPro" id="IPR032675">
    <property type="entry name" value="LRR_dom_sf"/>
</dbReference>
<dbReference type="GO" id="GO:0038023">
    <property type="term" value="F:signaling receptor activity"/>
    <property type="evidence" value="ECO:0007669"/>
    <property type="project" value="TreeGrafter"/>
</dbReference>
<feature type="chain" id="PRO_5043631662" description="TIR domain-containing protein" evidence="15">
    <location>
        <begin position="20"/>
        <end position="723"/>
    </location>
</feature>
<dbReference type="GO" id="GO:0045087">
    <property type="term" value="P:innate immune response"/>
    <property type="evidence" value="ECO:0007669"/>
    <property type="project" value="UniProtKB-KW"/>
</dbReference>
<dbReference type="SMART" id="SM00255">
    <property type="entry name" value="TIR"/>
    <property type="match status" value="1"/>
</dbReference>
<dbReference type="SUPFAM" id="SSF52200">
    <property type="entry name" value="Toll/Interleukin receptor TIR domain"/>
    <property type="match status" value="1"/>
</dbReference>
<evidence type="ECO:0000256" key="7">
    <source>
        <dbReference type="ARBA" id="ARBA00022737"/>
    </source>
</evidence>
<keyword evidence="6 15" id="KW-0732">Signal</keyword>
<keyword evidence="4" id="KW-0433">Leucine-rich repeat</keyword>
<dbReference type="AlphaFoldDB" id="A0AAW0NFC2"/>
<evidence type="ECO:0000256" key="13">
    <source>
        <dbReference type="ARBA" id="ARBA00023198"/>
    </source>
</evidence>
<keyword evidence="18" id="KW-1185">Reference proteome</keyword>
<keyword evidence="7" id="KW-0677">Repeat</keyword>
<dbReference type="FunFam" id="3.40.50.10140:FF:000001">
    <property type="entry name" value="Toll-like receptor 2"/>
    <property type="match status" value="1"/>
</dbReference>
<feature type="domain" description="TIR" evidence="16">
    <location>
        <begin position="558"/>
        <end position="687"/>
    </location>
</feature>
<keyword evidence="8" id="KW-0391">Immunity</keyword>
<evidence type="ECO:0000259" key="16">
    <source>
        <dbReference type="PROSITE" id="PS50104"/>
    </source>
</evidence>
<comment type="caution">
    <text evidence="17">The sequence shown here is derived from an EMBL/GenBank/DDBJ whole genome shotgun (WGS) entry which is preliminary data.</text>
</comment>
<dbReference type="PANTHER" id="PTHR24365:SF539">
    <property type="entry name" value="TOLL-LIKE RECEPTOR 1"/>
    <property type="match status" value="1"/>
</dbReference>
<evidence type="ECO:0000256" key="2">
    <source>
        <dbReference type="ARBA" id="ARBA00009634"/>
    </source>
</evidence>
<accession>A0AAW0NFC2</accession>
<feature type="signal peptide" evidence="15">
    <location>
        <begin position="1"/>
        <end position="19"/>
    </location>
</feature>
<dbReference type="Pfam" id="PF01582">
    <property type="entry name" value="TIR"/>
    <property type="match status" value="1"/>
</dbReference>
<dbReference type="InterPro" id="IPR000157">
    <property type="entry name" value="TIR_dom"/>
</dbReference>
<evidence type="ECO:0000256" key="14">
    <source>
        <dbReference type="SAM" id="Phobius"/>
    </source>
</evidence>
<dbReference type="EMBL" id="JBBPFD010000015">
    <property type="protein sequence ID" value="KAK7896226.1"/>
    <property type="molecule type" value="Genomic_DNA"/>
</dbReference>
<dbReference type="InterPro" id="IPR000483">
    <property type="entry name" value="Cys-rich_flank_reg_C"/>
</dbReference>
<keyword evidence="11" id="KW-0675">Receptor</keyword>
<name>A0AAW0NFC2_9GOBI</name>
<comment type="subcellular location">
    <subcellularLocation>
        <location evidence="1">Membrane</location>
        <topology evidence="1">Single-pass type I membrane protein</topology>
    </subcellularLocation>
</comment>
<keyword evidence="12" id="KW-0325">Glycoprotein</keyword>
<evidence type="ECO:0000256" key="10">
    <source>
        <dbReference type="ARBA" id="ARBA00023136"/>
    </source>
</evidence>
<dbReference type="Proteomes" id="UP001460270">
    <property type="component" value="Unassembled WGS sequence"/>
</dbReference>
<dbReference type="SUPFAM" id="SSF52058">
    <property type="entry name" value="L domain-like"/>
    <property type="match status" value="1"/>
</dbReference>
<keyword evidence="10 14" id="KW-0472">Membrane</keyword>
<comment type="similarity">
    <text evidence="2">Belongs to the Toll-like receptor family.</text>
</comment>
<dbReference type="PANTHER" id="PTHR24365">
    <property type="entry name" value="TOLL-LIKE RECEPTOR"/>
    <property type="match status" value="1"/>
</dbReference>
<evidence type="ECO:0000256" key="1">
    <source>
        <dbReference type="ARBA" id="ARBA00004479"/>
    </source>
</evidence>
<dbReference type="Gene3D" id="3.40.50.10140">
    <property type="entry name" value="Toll/interleukin-1 receptor homology (TIR) domain"/>
    <property type="match status" value="1"/>
</dbReference>
<keyword evidence="9 14" id="KW-1133">Transmembrane helix</keyword>
<sequence>MSALRLLFALLLTLDFVFGAELDPNGLRLCVTSMSRIQNLSGQNRTAVPSDLPPDTEYLDISNNTIRALTDGAFSQLHRLCFLKMTNCGLTEISSRVFEKTPFLKILNVSLNQLSVVPDLSLPNIQILDLSYNFYTSYQLPKAYNNFKNLELFALGSGNVTSVHLSDFEPLQNVTLQHLILGTETKWLTYESGALAKLQLLQKISLKTTFCGNMDLLDLILADLNKTQVTAMRFVKVFPDVCNVSGNPFERIQNMTRIRNVTLENTWLNTSFAEIFFKDVLQGPVLALSFVNVTYNEDTPDGFRLLNLTHGSPIQFVSFDRIIHHQYRYPKFDLNFNLVLQLTYLTFSGTGMNILPCNLFSAIPNLERLDISDNRLDEDGFWRVPCSHKNASYPKLKQLSLMATAFKRFPQIRAPTVLSLYVDQNAITSIFAEDLAGFTSLQTLKAGSNPFACSCDAFWFVTSLNKSLVPDWPLSYTCSTPSFYAGKSLDSIQGLNALNCKTWLQAVLGLAVVLVVSIVSVFLFWKLDGAWYSKMLWVWIQSKRRGHKLSRNLQSASFSYHAFISYSHRDADWVESHLVTPLEAAEFTLCVHERDFVPGEWILDNIVKCVESSYKTIFVLSKHFVQSDWCNYELFFTQHRSISVQHDSMVFVLLKPISADSLPKRRLRAPGSARFNSFTSSHRRGNGTAGNVLLLKPFAKRLLHEDRQTDGHLDVLDVRISAH</sequence>
<feature type="transmembrane region" description="Helical" evidence="14">
    <location>
        <begin position="503"/>
        <end position="525"/>
    </location>
</feature>
<reference evidence="18" key="1">
    <citation type="submission" date="2024-04" db="EMBL/GenBank/DDBJ databases">
        <title>Salinicola lusitanus LLJ914,a marine bacterium isolated from the Okinawa Trough.</title>
        <authorList>
            <person name="Li J."/>
        </authorList>
    </citation>
    <scope>NUCLEOTIDE SEQUENCE [LARGE SCALE GENOMIC DNA]</scope>
</reference>
<dbReference type="GO" id="GO:0005886">
    <property type="term" value="C:plasma membrane"/>
    <property type="evidence" value="ECO:0007669"/>
    <property type="project" value="TreeGrafter"/>
</dbReference>
<keyword evidence="5 14" id="KW-0812">Transmembrane</keyword>
<keyword evidence="3" id="KW-0399">Innate immunity</keyword>
<organism evidence="17 18">
    <name type="scientific">Mugilogobius chulae</name>
    <name type="common">yellowstripe goby</name>
    <dbReference type="NCBI Taxonomy" id="88201"/>
    <lineage>
        <taxon>Eukaryota</taxon>
        <taxon>Metazoa</taxon>
        <taxon>Chordata</taxon>
        <taxon>Craniata</taxon>
        <taxon>Vertebrata</taxon>
        <taxon>Euteleostomi</taxon>
        <taxon>Actinopterygii</taxon>
        <taxon>Neopterygii</taxon>
        <taxon>Teleostei</taxon>
        <taxon>Neoteleostei</taxon>
        <taxon>Acanthomorphata</taxon>
        <taxon>Gobiaria</taxon>
        <taxon>Gobiiformes</taxon>
        <taxon>Gobioidei</taxon>
        <taxon>Gobiidae</taxon>
        <taxon>Gobionellinae</taxon>
        <taxon>Mugilogobius</taxon>
    </lineage>
</organism>
<dbReference type="SMART" id="SM00082">
    <property type="entry name" value="LRRCT"/>
    <property type="match status" value="1"/>
</dbReference>
<proteinExistence type="inferred from homology"/>
<protein>
    <recommendedName>
        <fullName evidence="16">TIR domain-containing protein</fullName>
    </recommendedName>
</protein>
<gene>
    <name evidence="17" type="ORF">WMY93_021551</name>
</gene>
<evidence type="ECO:0000256" key="4">
    <source>
        <dbReference type="ARBA" id="ARBA00022614"/>
    </source>
</evidence>
<dbReference type="InterPro" id="IPR035897">
    <property type="entry name" value="Toll_tir_struct_dom_sf"/>
</dbReference>
<evidence type="ECO:0000256" key="3">
    <source>
        <dbReference type="ARBA" id="ARBA00022588"/>
    </source>
</evidence>
<evidence type="ECO:0000256" key="15">
    <source>
        <dbReference type="SAM" id="SignalP"/>
    </source>
</evidence>
<keyword evidence="13" id="KW-0395">Inflammatory response</keyword>
<evidence type="ECO:0000256" key="5">
    <source>
        <dbReference type="ARBA" id="ARBA00022692"/>
    </source>
</evidence>
<evidence type="ECO:0000256" key="6">
    <source>
        <dbReference type="ARBA" id="ARBA00022729"/>
    </source>
</evidence>
<evidence type="ECO:0000256" key="12">
    <source>
        <dbReference type="ARBA" id="ARBA00023180"/>
    </source>
</evidence>
<dbReference type="Gene3D" id="3.80.10.10">
    <property type="entry name" value="Ribonuclease Inhibitor"/>
    <property type="match status" value="1"/>
</dbReference>
<dbReference type="GO" id="GO:0002224">
    <property type="term" value="P:toll-like receptor signaling pathway"/>
    <property type="evidence" value="ECO:0007669"/>
    <property type="project" value="TreeGrafter"/>
</dbReference>
<evidence type="ECO:0000313" key="18">
    <source>
        <dbReference type="Proteomes" id="UP001460270"/>
    </source>
</evidence>
<dbReference type="GO" id="GO:0006954">
    <property type="term" value="P:inflammatory response"/>
    <property type="evidence" value="ECO:0007669"/>
    <property type="project" value="UniProtKB-KW"/>
</dbReference>
<dbReference type="PROSITE" id="PS50104">
    <property type="entry name" value="TIR"/>
    <property type="match status" value="1"/>
</dbReference>
<evidence type="ECO:0000256" key="8">
    <source>
        <dbReference type="ARBA" id="ARBA00022859"/>
    </source>
</evidence>
<evidence type="ECO:0000313" key="17">
    <source>
        <dbReference type="EMBL" id="KAK7896226.1"/>
    </source>
</evidence>
<evidence type="ECO:0000256" key="9">
    <source>
        <dbReference type="ARBA" id="ARBA00022989"/>
    </source>
</evidence>
<evidence type="ECO:0000256" key="11">
    <source>
        <dbReference type="ARBA" id="ARBA00023170"/>
    </source>
</evidence>